<reference evidence="3" key="2">
    <citation type="submission" date="2016-01" db="EMBL/GenBank/DDBJ databases">
        <title>Six Aerococcus type strain genome sequencing and assembly using PacBio and Illumina Hiseq.</title>
        <authorList>
            <person name="Carkaci D."/>
            <person name="Dargis R."/>
            <person name="Nielsen X.C."/>
            <person name="Skovgaard O."/>
            <person name="Fuursted K."/>
            <person name="Christensen J.J."/>
        </authorList>
    </citation>
    <scope>NUCLEOTIDE SEQUENCE [LARGE SCALE GENOMIC DNA]</scope>
    <source>
        <strain evidence="3">CCUG42038B</strain>
    </source>
</reference>
<evidence type="ECO:0000313" key="2">
    <source>
        <dbReference type="EMBL" id="AMB98663.1"/>
    </source>
</evidence>
<dbReference type="PANTHER" id="PTHR38730:SF1">
    <property type="entry name" value="SLL7028 PROTEIN"/>
    <property type="match status" value="1"/>
</dbReference>
<organism evidence="2 3">
    <name type="scientific">Aerococcus urinaehominis</name>
    <dbReference type="NCBI Taxonomy" id="128944"/>
    <lineage>
        <taxon>Bacteria</taxon>
        <taxon>Bacillati</taxon>
        <taxon>Bacillota</taxon>
        <taxon>Bacilli</taxon>
        <taxon>Lactobacillales</taxon>
        <taxon>Aerococcaceae</taxon>
        <taxon>Aerococcus</taxon>
    </lineage>
</organism>
<dbReference type="SUPFAM" id="SSF53300">
    <property type="entry name" value="vWA-like"/>
    <property type="match status" value="1"/>
</dbReference>
<dbReference type="Pfam" id="PF09967">
    <property type="entry name" value="DUF2201"/>
    <property type="match status" value="1"/>
</dbReference>
<accession>A0A120IAP0</accession>
<dbReference type="STRING" id="128944.AWM75_01040"/>
<proteinExistence type="predicted"/>
<dbReference type="InterPro" id="IPR036465">
    <property type="entry name" value="vWFA_dom_sf"/>
</dbReference>
<dbReference type="PANTHER" id="PTHR38730">
    <property type="entry name" value="SLL7028 PROTEIN"/>
    <property type="match status" value="1"/>
</dbReference>
<dbReference type="AlphaFoldDB" id="A0A120IAP0"/>
<dbReference type="KEGG" id="auh:AWM75_01040"/>
<dbReference type="EMBL" id="CP014163">
    <property type="protein sequence ID" value="AMB98663.1"/>
    <property type="molecule type" value="Genomic_DNA"/>
</dbReference>
<keyword evidence="3" id="KW-1185">Reference proteome</keyword>
<gene>
    <name evidence="2" type="ORF">AWM75_01040</name>
</gene>
<dbReference type="OrthoDB" id="9809307at2"/>
<dbReference type="InterPro" id="IPR018698">
    <property type="entry name" value="VWA-like_dom"/>
</dbReference>
<protein>
    <recommendedName>
        <fullName evidence="1">VWA-like domain-containing protein</fullName>
    </recommendedName>
</protein>
<reference evidence="2 3" key="1">
    <citation type="journal article" date="2016" name="Genome Announc.">
        <title>Complete Genome Sequences of Aerococcus christensenii CCUG 28831T, Aerococcus sanguinicola CCUG 43001T, Aerococcus urinae CCUG 36881T, Aerococcus urinaeequi CCUG 28094T, Aerococcus urinaehominis CCUG 42038 BT, and Aerococcus viridans CCUG 4311T.</title>
        <authorList>
            <person name="Carkaci D."/>
            <person name="Dargis R."/>
            <person name="Nielsen X.C."/>
            <person name="Skovgaard O."/>
            <person name="Fuursted K."/>
            <person name="Christensen J.J."/>
        </authorList>
    </citation>
    <scope>NUCLEOTIDE SEQUENCE [LARGE SCALE GENOMIC DNA]</scope>
    <source>
        <strain evidence="2 3">CCUG42038B</strain>
    </source>
</reference>
<name>A0A120IAP0_9LACT</name>
<evidence type="ECO:0000313" key="3">
    <source>
        <dbReference type="Proteomes" id="UP000062260"/>
    </source>
</evidence>
<sequence length="507" mass="58362">MMADVTRNLSYQDLSDHFGQVELAYITFLNHGQQEDLQKFSQLMDQYIGLLLSSLMADRTYQGASDALFAGILYRINRRMDTELAKPMFFEFEGLSLNLAINPLLFYLYYEKPAQMLAGLKQMCYHVVFDYLTKYDWAYQEERTGKMMSVAMEVAINQYLQDLPGNSVGLDWVQEMTGDAYLDSHRGALYYYEAMLAVDQDPKKQGHQRLATTFNRMKGSGEMSDLYEQFTGSFDPRQASDLRADKADQLAKEMRKNPSMQQAIPQAKNNDLHRKIVNGLVRDSYRDLSEEMRKNLSNNLDVKIAQITKRRSLNWRDIIQRGLGTTVVPYRLSKNRMNRRQPYRIDLPGRTLDTASRLVAFFDTSASQNEGALAYSLGELANIQETLHADVWVVQVDTQVTKVEKLNRQTLKEFDFKGRGGTSFAPAFEWLHQMGFTDQDTVAVYFTDGYGDDNFERYGFTNMYWVLTDADPSEPVPLSTDGGGKILYLRGDEKYNRDILSQLTKRR</sequence>
<feature type="domain" description="VWA-like" evidence="1">
    <location>
        <begin position="358"/>
        <end position="475"/>
    </location>
</feature>
<evidence type="ECO:0000259" key="1">
    <source>
        <dbReference type="Pfam" id="PF09967"/>
    </source>
</evidence>
<dbReference type="Proteomes" id="UP000062260">
    <property type="component" value="Chromosome"/>
</dbReference>